<dbReference type="SMART" id="SM00829">
    <property type="entry name" value="PKS_ER"/>
    <property type="match status" value="1"/>
</dbReference>
<gene>
    <name evidence="2" type="ORF">HK097_010738</name>
</gene>
<keyword evidence="3" id="KW-1185">Reference proteome</keyword>
<dbReference type="InterPro" id="IPR052733">
    <property type="entry name" value="Chloroplast_QOR"/>
</dbReference>
<comment type="caution">
    <text evidence="2">The sequence shown here is derived from an EMBL/GenBank/DDBJ whole genome shotgun (WGS) entry which is preliminary data.</text>
</comment>
<dbReference type="Pfam" id="PF08240">
    <property type="entry name" value="ADH_N"/>
    <property type="match status" value="1"/>
</dbReference>
<sequence length="336" mass="35536">MTTEIPTTMRAYLHSAYGPPTELKPTTIPTPNPPAKAVLIRVHSLSLNASDIEFLTGSPAYTRIMGGITKPKPNFVLGSDIAGVVVKVGEGVTDFKVGDEVMGDILEWFGGFAEYVIAPVDWLIKKPEWMSWQEASAIPQAAVVALQGIRKGGVKEGSKVLINGAGGGAGSFAIQFAKLAGAHVAAVDSGLKGDVMRELGADVVVDYKMEDFAASTSVQYDYILDFVASSGRSLSAVKSVLTPAGQYVLVGGPVAKILESAVVAPLLNMFGSKKAGMLLHVKSKADMEEICGMRKEAKIKIVVEKVYKFEDLVEAVSVVAEGRNRGKIVVHVAAST</sequence>
<dbReference type="AlphaFoldDB" id="A0AAD5S8M6"/>
<dbReference type="SUPFAM" id="SSF50129">
    <property type="entry name" value="GroES-like"/>
    <property type="match status" value="1"/>
</dbReference>
<dbReference type="PANTHER" id="PTHR44013:SF1">
    <property type="entry name" value="ZINC-TYPE ALCOHOL DEHYDROGENASE-LIKE PROTEIN C16A3.02C"/>
    <property type="match status" value="1"/>
</dbReference>
<dbReference type="InterPro" id="IPR036291">
    <property type="entry name" value="NAD(P)-bd_dom_sf"/>
</dbReference>
<protein>
    <recommendedName>
        <fullName evidence="1">Enoyl reductase (ER) domain-containing protein</fullName>
    </recommendedName>
</protein>
<dbReference type="EMBL" id="JADGJD010000823">
    <property type="protein sequence ID" value="KAJ3048253.1"/>
    <property type="molecule type" value="Genomic_DNA"/>
</dbReference>
<feature type="domain" description="Enoyl reductase (ER)" evidence="1">
    <location>
        <begin position="18"/>
        <end position="330"/>
    </location>
</feature>
<dbReference type="InterPro" id="IPR013154">
    <property type="entry name" value="ADH-like_N"/>
</dbReference>
<dbReference type="Pfam" id="PF13602">
    <property type="entry name" value="ADH_zinc_N_2"/>
    <property type="match status" value="1"/>
</dbReference>
<name>A0AAD5S8M6_9FUNG</name>
<evidence type="ECO:0000259" key="1">
    <source>
        <dbReference type="SMART" id="SM00829"/>
    </source>
</evidence>
<dbReference type="CDD" id="cd08267">
    <property type="entry name" value="MDR1"/>
    <property type="match status" value="1"/>
</dbReference>
<dbReference type="SUPFAM" id="SSF51735">
    <property type="entry name" value="NAD(P)-binding Rossmann-fold domains"/>
    <property type="match status" value="1"/>
</dbReference>
<dbReference type="GO" id="GO:0016491">
    <property type="term" value="F:oxidoreductase activity"/>
    <property type="evidence" value="ECO:0007669"/>
    <property type="project" value="InterPro"/>
</dbReference>
<evidence type="ECO:0000313" key="2">
    <source>
        <dbReference type="EMBL" id="KAJ3048253.1"/>
    </source>
</evidence>
<dbReference type="InterPro" id="IPR011032">
    <property type="entry name" value="GroES-like_sf"/>
</dbReference>
<organism evidence="2 3">
    <name type="scientific">Rhizophlyctis rosea</name>
    <dbReference type="NCBI Taxonomy" id="64517"/>
    <lineage>
        <taxon>Eukaryota</taxon>
        <taxon>Fungi</taxon>
        <taxon>Fungi incertae sedis</taxon>
        <taxon>Chytridiomycota</taxon>
        <taxon>Chytridiomycota incertae sedis</taxon>
        <taxon>Chytridiomycetes</taxon>
        <taxon>Rhizophlyctidales</taxon>
        <taxon>Rhizophlyctidaceae</taxon>
        <taxon>Rhizophlyctis</taxon>
    </lineage>
</organism>
<evidence type="ECO:0000313" key="3">
    <source>
        <dbReference type="Proteomes" id="UP001212841"/>
    </source>
</evidence>
<dbReference type="PANTHER" id="PTHR44013">
    <property type="entry name" value="ZINC-TYPE ALCOHOL DEHYDROGENASE-LIKE PROTEIN C16A3.02C"/>
    <property type="match status" value="1"/>
</dbReference>
<dbReference type="Gene3D" id="3.90.180.10">
    <property type="entry name" value="Medium-chain alcohol dehydrogenases, catalytic domain"/>
    <property type="match status" value="1"/>
</dbReference>
<dbReference type="Gene3D" id="3.40.50.720">
    <property type="entry name" value="NAD(P)-binding Rossmann-like Domain"/>
    <property type="match status" value="1"/>
</dbReference>
<dbReference type="Proteomes" id="UP001212841">
    <property type="component" value="Unassembled WGS sequence"/>
</dbReference>
<accession>A0AAD5S8M6</accession>
<reference evidence="2" key="1">
    <citation type="submission" date="2020-05" db="EMBL/GenBank/DDBJ databases">
        <title>Phylogenomic resolution of chytrid fungi.</title>
        <authorList>
            <person name="Stajich J.E."/>
            <person name="Amses K."/>
            <person name="Simmons R."/>
            <person name="Seto K."/>
            <person name="Myers J."/>
            <person name="Bonds A."/>
            <person name="Quandt C.A."/>
            <person name="Barry K."/>
            <person name="Liu P."/>
            <person name="Grigoriev I."/>
            <person name="Longcore J.E."/>
            <person name="James T.Y."/>
        </authorList>
    </citation>
    <scope>NUCLEOTIDE SEQUENCE</scope>
    <source>
        <strain evidence="2">JEL0318</strain>
    </source>
</reference>
<dbReference type="InterPro" id="IPR020843">
    <property type="entry name" value="ER"/>
</dbReference>
<proteinExistence type="predicted"/>